<accession>A0AA88WFW5</accession>
<protein>
    <recommendedName>
        <fullName evidence="1">Reverse transcriptase domain-containing protein</fullName>
    </recommendedName>
</protein>
<dbReference type="InterPro" id="IPR000477">
    <property type="entry name" value="RT_dom"/>
</dbReference>
<proteinExistence type="predicted"/>
<dbReference type="CDD" id="cd01647">
    <property type="entry name" value="RT_LTR"/>
    <property type="match status" value="1"/>
</dbReference>
<dbReference type="EMBL" id="JAVXUP010000503">
    <property type="protein sequence ID" value="KAK3026377.1"/>
    <property type="molecule type" value="Genomic_DNA"/>
</dbReference>
<dbReference type="AlphaFoldDB" id="A0AA88WFW5"/>
<name>A0AA88WFW5_9ASTE</name>
<dbReference type="InterPro" id="IPR053134">
    <property type="entry name" value="RNA-dir_DNA_polymerase"/>
</dbReference>
<dbReference type="Gene3D" id="3.30.70.270">
    <property type="match status" value="1"/>
</dbReference>
<dbReference type="PANTHER" id="PTHR24559">
    <property type="entry name" value="TRANSPOSON TY3-I GAG-POL POLYPROTEIN"/>
    <property type="match status" value="1"/>
</dbReference>
<dbReference type="InterPro" id="IPR043502">
    <property type="entry name" value="DNA/RNA_pol_sf"/>
</dbReference>
<dbReference type="SUPFAM" id="SSF56672">
    <property type="entry name" value="DNA/RNA polymerases"/>
    <property type="match status" value="1"/>
</dbReference>
<gene>
    <name evidence="2" type="ORF">RJ639_040466</name>
</gene>
<sequence length="397" mass="45999">MRALLEKPNKYIQAEEYLETHRGRRGKGKEEQGKWPHEILHEIKDNEALKWPEKMRSRATEVLFYNAFKKMNIPTDRLEKMDMPLYGFSNPPVAVEGVFALPVAIGILLQANLMLDFVVGVGEVTRDQTVARQCYVTSCQAKNKEVLIIKDLRDNTKMQRGKPAEDLISIKVYPEDETKTIRIGSNLKEDTKLKLIDLLRAYADIFGWTTSDMPGINPEVIKQLLKVDRSKKPFKQKKRTFALERQEKLEKDVDKLLVVGFIKEIHYLDWIANVVMVPKSGGRCFQSFIHYERGLYYYKVVPFNLKNAEATYQHPVNMIFCNMTGKNMEVYVDDMLVMSVKADLHAQDHKETFDILKKFKMKLNLLKCAFRVALRKFLGFMVSQRGIEANPKKIKAV</sequence>
<dbReference type="Pfam" id="PF00078">
    <property type="entry name" value="RVT_1"/>
    <property type="match status" value="1"/>
</dbReference>
<comment type="caution">
    <text evidence="2">The sequence shown here is derived from an EMBL/GenBank/DDBJ whole genome shotgun (WGS) entry which is preliminary data.</text>
</comment>
<organism evidence="2 3">
    <name type="scientific">Escallonia herrerae</name>
    <dbReference type="NCBI Taxonomy" id="1293975"/>
    <lineage>
        <taxon>Eukaryota</taxon>
        <taxon>Viridiplantae</taxon>
        <taxon>Streptophyta</taxon>
        <taxon>Embryophyta</taxon>
        <taxon>Tracheophyta</taxon>
        <taxon>Spermatophyta</taxon>
        <taxon>Magnoliopsida</taxon>
        <taxon>eudicotyledons</taxon>
        <taxon>Gunneridae</taxon>
        <taxon>Pentapetalae</taxon>
        <taxon>asterids</taxon>
        <taxon>campanulids</taxon>
        <taxon>Escalloniales</taxon>
        <taxon>Escalloniaceae</taxon>
        <taxon>Escallonia</taxon>
    </lineage>
</organism>
<dbReference type="PANTHER" id="PTHR24559:SF444">
    <property type="entry name" value="REVERSE TRANSCRIPTASE DOMAIN-CONTAINING PROTEIN"/>
    <property type="match status" value="1"/>
</dbReference>
<dbReference type="Proteomes" id="UP001188597">
    <property type="component" value="Unassembled WGS sequence"/>
</dbReference>
<keyword evidence="3" id="KW-1185">Reference proteome</keyword>
<feature type="domain" description="Reverse transcriptase" evidence="1">
    <location>
        <begin position="275"/>
        <end position="381"/>
    </location>
</feature>
<dbReference type="Gene3D" id="3.10.10.10">
    <property type="entry name" value="HIV Type 1 Reverse Transcriptase, subunit A, domain 1"/>
    <property type="match status" value="1"/>
</dbReference>
<evidence type="ECO:0000313" key="2">
    <source>
        <dbReference type="EMBL" id="KAK3026377.1"/>
    </source>
</evidence>
<evidence type="ECO:0000313" key="3">
    <source>
        <dbReference type="Proteomes" id="UP001188597"/>
    </source>
</evidence>
<dbReference type="InterPro" id="IPR043128">
    <property type="entry name" value="Rev_trsase/Diguanyl_cyclase"/>
</dbReference>
<evidence type="ECO:0000259" key="1">
    <source>
        <dbReference type="Pfam" id="PF00078"/>
    </source>
</evidence>
<reference evidence="2" key="1">
    <citation type="submission" date="2022-12" db="EMBL/GenBank/DDBJ databases">
        <title>Draft genome assemblies for two species of Escallonia (Escalloniales).</title>
        <authorList>
            <person name="Chanderbali A."/>
            <person name="Dervinis C."/>
            <person name="Anghel I."/>
            <person name="Soltis D."/>
            <person name="Soltis P."/>
            <person name="Zapata F."/>
        </authorList>
    </citation>
    <scope>NUCLEOTIDE SEQUENCE</scope>
    <source>
        <strain evidence="2">UCBG64.0493</strain>
        <tissue evidence="2">Leaf</tissue>
    </source>
</reference>